<keyword evidence="1" id="KW-1133">Transmembrane helix</keyword>
<dbReference type="EMBL" id="JACCEW010000002">
    <property type="protein sequence ID" value="NYT36998.1"/>
    <property type="molecule type" value="Genomic_DNA"/>
</dbReference>
<sequence>MMGLQSNRVVFHRPWWSGLRMHLDAYRFRSGRGEYCDYLACLLQGQRGSQTLREIFRQDARRHGRRSVRGRLSAAWLQAYEASGADLYMTWRHCFPQGELAAIRSAQAVGNEALTQTLRALAGAADMESRLRRIVASALWSACVAIALLVLMLLAVPWFTVPRLMQVFSSLPPALHGQTVQGLIAFAAVVDRWCIPLALTAIAAWIGVRWSLPNAVGPVRSWLDQFALWRLYRHMQGTRLLSLLVILLGEGAEANMRLRTALRLLGEGATPWLAYCANRLRQRVDAGYTGGAIFRTGLLDREDSWFLDDMICARGLREGLSFTVNRLCIHMLRNAARLAVALRWVLLLGVLAAMLGLCLWHYAAIDEMRRTITLFHAGQ</sequence>
<comment type="caution">
    <text evidence="2">The sequence shown here is derived from an EMBL/GenBank/DDBJ whole genome shotgun (WGS) entry which is preliminary data.</text>
</comment>
<keyword evidence="1" id="KW-0472">Membrane</keyword>
<name>A0A853FB53_9BURK</name>
<feature type="transmembrane region" description="Helical" evidence="1">
    <location>
        <begin position="137"/>
        <end position="160"/>
    </location>
</feature>
<protein>
    <submittedName>
        <fullName evidence="2">General secretion pathway protein</fullName>
    </submittedName>
</protein>
<keyword evidence="1" id="KW-0812">Transmembrane</keyword>
<evidence type="ECO:0000313" key="3">
    <source>
        <dbReference type="Proteomes" id="UP000580517"/>
    </source>
</evidence>
<dbReference type="RefSeq" id="WP_129968912.1">
    <property type="nucleotide sequence ID" value="NZ_JACCEW010000002.1"/>
</dbReference>
<evidence type="ECO:0000313" key="2">
    <source>
        <dbReference type="EMBL" id="NYT36998.1"/>
    </source>
</evidence>
<proteinExistence type="predicted"/>
<dbReference type="AlphaFoldDB" id="A0A853FB53"/>
<feature type="transmembrane region" description="Helical" evidence="1">
    <location>
        <begin position="341"/>
        <end position="363"/>
    </location>
</feature>
<reference evidence="2 3" key="1">
    <citation type="submission" date="2020-07" db="EMBL/GenBank/DDBJ databases">
        <title>Taxonomic revisions and descriptions of new bacterial species based on genomic comparisons in the high-G+C-content subgroup of the family Alcaligenaceae.</title>
        <authorList>
            <person name="Szabo A."/>
            <person name="Felfoldi T."/>
        </authorList>
    </citation>
    <scope>NUCLEOTIDE SEQUENCE [LARGE SCALE GENOMIC DNA]</scope>
    <source>
        <strain evidence="2 3">DSM 25264</strain>
    </source>
</reference>
<keyword evidence="3" id="KW-1185">Reference proteome</keyword>
<dbReference type="Proteomes" id="UP000580517">
    <property type="component" value="Unassembled WGS sequence"/>
</dbReference>
<dbReference type="OrthoDB" id="8630857at2"/>
<evidence type="ECO:0000256" key="1">
    <source>
        <dbReference type="SAM" id="Phobius"/>
    </source>
</evidence>
<gene>
    <name evidence="2" type="ORF">H0A68_08945</name>
</gene>
<accession>A0A853FB53</accession>
<organism evidence="2 3">
    <name type="scientific">Allopusillimonas soli</name>
    <dbReference type="NCBI Taxonomy" id="659016"/>
    <lineage>
        <taxon>Bacteria</taxon>
        <taxon>Pseudomonadati</taxon>
        <taxon>Pseudomonadota</taxon>
        <taxon>Betaproteobacteria</taxon>
        <taxon>Burkholderiales</taxon>
        <taxon>Alcaligenaceae</taxon>
        <taxon>Allopusillimonas</taxon>
    </lineage>
</organism>